<sequence length="131" mass="13176">MMKSLTVLALAAGLSLPALLPAAATEPGAYNGTWSVELVTESGLCSARYSYSVAIREGQVQPASAAEPGTRMSGKVGPDGSVGLSVSNGGTSGAASGRLQAQSGAGTWKVSSLCSGRWTARRSNTRTAQAE</sequence>
<evidence type="ECO:0000256" key="1">
    <source>
        <dbReference type="SAM" id="MobiDB-lite"/>
    </source>
</evidence>
<keyword evidence="4" id="KW-1185">Reference proteome</keyword>
<dbReference type="EMBL" id="BPRB01000364">
    <property type="protein sequence ID" value="GJE62630.1"/>
    <property type="molecule type" value="Genomic_DNA"/>
</dbReference>
<feature type="signal peptide" evidence="2">
    <location>
        <begin position="1"/>
        <end position="24"/>
    </location>
</feature>
<dbReference type="RefSeq" id="WP_238185268.1">
    <property type="nucleotide sequence ID" value="NZ_BPRB01000364.1"/>
</dbReference>
<proteinExistence type="predicted"/>
<evidence type="ECO:0000256" key="2">
    <source>
        <dbReference type="SAM" id="SignalP"/>
    </source>
</evidence>
<feature type="chain" id="PRO_5045119303" description="Large exoprotein involved in heme utilization or adhesion" evidence="2">
    <location>
        <begin position="25"/>
        <end position="131"/>
    </location>
</feature>
<feature type="compositionally biased region" description="Polar residues" evidence="1">
    <location>
        <begin position="99"/>
        <end position="111"/>
    </location>
</feature>
<dbReference type="Proteomes" id="UP001055057">
    <property type="component" value="Unassembled WGS sequence"/>
</dbReference>
<name>A0ABQ4UA50_9HYPH</name>
<reference evidence="3" key="2">
    <citation type="submission" date="2021-08" db="EMBL/GenBank/DDBJ databases">
        <authorList>
            <person name="Tani A."/>
            <person name="Ola A."/>
            <person name="Ogura Y."/>
            <person name="Katsura K."/>
            <person name="Hayashi T."/>
        </authorList>
    </citation>
    <scope>NUCLEOTIDE SEQUENCE</scope>
    <source>
        <strain evidence="3">DSM 23632</strain>
    </source>
</reference>
<reference evidence="3" key="1">
    <citation type="journal article" date="2021" name="Front. Microbiol.">
        <title>Comprehensive Comparative Genomics and Phenotyping of Methylobacterium Species.</title>
        <authorList>
            <person name="Alessa O."/>
            <person name="Ogura Y."/>
            <person name="Fujitani Y."/>
            <person name="Takami H."/>
            <person name="Hayashi T."/>
            <person name="Sahin N."/>
            <person name="Tani A."/>
        </authorList>
    </citation>
    <scope>NUCLEOTIDE SEQUENCE</scope>
    <source>
        <strain evidence="3">DSM 23632</strain>
    </source>
</reference>
<evidence type="ECO:0000313" key="4">
    <source>
        <dbReference type="Proteomes" id="UP001055057"/>
    </source>
</evidence>
<gene>
    <name evidence="3" type="ORF">MPOCJGCO_4763</name>
</gene>
<protein>
    <recommendedName>
        <fullName evidence="5">Large exoprotein involved in heme utilization or adhesion</fullName>
    </recommendedName>
</protein>
<organism evidence="3 4">
    <name type="scientific">Methylobacterium trifolii</name>
    <dbReference type="NCBI Taxonomy" id="1003092"/>
    <lineage>
        <taxon>Bacteria</taxon>
        <taxon>Pseudomonadati</taxon>
        <taxon>Pseudomonadota</taxon>
        <taxon>Alphaproteobacteria</taxon>
        <taxon>Hyphomicrobiales</taxon>
        <taxon>Methylobacteriaceae</taxon>
        <taxon>Methylobacterium</taxon>
    </lineage>
</organism>
<keyword evidence="2" id="KW-0732">Signal</keyword>
<evidence type="ECO:0008006" key="5">
    <source>
        <dbReference type="Google" id="ProtNLM"/>
    </source>
</evidence>
<evidence type="ECO:0000313" key="3">
    <source>
        <dbReference type="EMBL" id="GJE62630.1"/>
    </source>
</evidence>
<feature type="region of interest" description="Disordered" evidence="1">
    <location>
        <begin position="59"/>
        <end position="111"/>
    </location>
</feature>
<accession>A0ABQ4UA50</accession>
<comment type="caution">
    <text evidence="3">The sequence shown here is derived from an EMBL/GenBank/DDBJ whole genome shotgun (WGS) entry which is preliminary data.</text>
</comment>